<keyword evidence="1" id="KW-0489">Methyltransferase</keyword>
<evidence type="ECO:0000256" key="2">
    <source>
        <dbReference type="ARBA" id="ARBA00022679"/>
    </source>
</evidence>
<dbReference type="SUPFAM" id="SSF53335">
    <property type="entry name" value="S-adenosyl-L-methionine-dependent methyltransferases"/>
    <property type="match status" value="1"/>
</dbReference>
<organism evidence="5 6">
    <name type="scientific">Candidatus Methylumidiphilus alinenensis</name>
    <dbReference type="NCBI Taxonomy" id="2202197"/>
    <lineage>
        <taxon>Bacteria</taxon>
        <taxon>Pseudomonadati</taxon>
        <taxon>Pseudomonadota</taxon>
        <taxon>Gammaproteobacteria</taxon>
        <taxon>Methylococcales</taxon>
        <taxon>Candidatus Methylumidiphilus</taxon>
    </lineage>
</organism>
<sequence>MGYKVKHKILFAGHYGIPQMRFRTVFIGIKDYTGEITFPEPVYDAKAVANFTGAQELCIPTPPLFYQHLKPQTTVWNALSDLPFIAKGGGNKSELAKWVDSFLGEKGWIEKQFSTAVIVDESKLESPTHKVDCYKNRIALVLEWNNKDPFFDRDLNNFRLLFDLRAISVGIIFTRCDELQEIFNSLGRGSSYGNSTTHMSKLLPRIEGGSGAGCPLIVIGITKKLYIENI</sequence>
<protein>
    <submittedName>
        <fullName evidence="5">Restriction endonuclease</fullName>
    </submittedName>
</protein>
<keyword evidence="5" id="KW-0378">Hydrolase</keyword>
<dbReference type="InterPro" id="IPR029063">
    <property type="entry name" value="SAM-dependent_MTases_sf"/>
</dbReference>
<evidence type="ECO:0000256" key="4">
    <source>
        <dbReference type="ARBA" id="ARBA00047422"/>
    </source>
</evidence>
<gene>
    <name evidence="5" type="ORF">DM484_24315</name>
</gene>
<dbReference type="GO" id="GO:0009036">
    <property type="term" value="F:type II site-specific deoxyribonuclease activity"/>
    <property type="evidence" value="ECO:0007669"/>
    <property type="project" value="InterPro"/>
</dbReference>
<dbReference type="InterPro" id="IPR011335">
    <property type="entry name" value="Restrct_endonuc-II-like"/>
</dbReference>
<dbReference type="Proteomes" id="UP000249396">
    <property type="component" value="Unassembled WGS sequence"/>
</dbReference>
<dbReference type="GO" id="GO:0032259">
    <property type="term" value="P:methylation"/>
    <property type="evidence" value="ECO:0007669"/>
    <property type="project" value="UniProtKB-KW"/>
</dbReference>
<evidence type="ECO:0000313" key="5">
    <source>
        <dbReference type="EMBL" id="PZN72545.1"/>
    </source>
</evidence>
<comment type="catalytic activity">
    <reaction evidence="4">
        <text>a 2'-deoxycytidine in DNA + S-adenosyl-L-methionine = a 5-methyl-2'-deoxycytidine in DNA + S-adenosyl-L-homocysteine + H(+)</text>
        <dbReference type="Rhea" id="RHEA:13681"/>
        <dbReference type="Rhea" id="RHEA-COMP:11369"/>
        <dbReference type="Rhea" id="RHEA-COMP:11370"/>
        <dbReference type="ChEBI" id="CHEBI:15378"/>
        <dbReference type="ChEBI" id="CHEBI:57856"/>
        <dbReference type="ChEBI" id="CHEBI:59789"/>
        <dbReference type="ChEBI" id="CHEBI:85452"/>
        <dbReference type="ChEBI" id="CHEBI:85454"/>
        <dbReference type="EC" id="2.1.1.37"/>
    </reaction>
</comment>
<dbReference type="SUPFAM" id="SSF52980">
    <property type="entry name" value="Restriction endonuclease-like"/>
    <property type="match status" value="1"/>
</dbReference>
<evidence type="ECO:0000256" key="3">
    <source>
        <dbReference type="ARBA" id="ARBA00022747"/>
    </source>
</evidence>
<dbReference type="InterPro" id="IPR015278">
    <property type="entry name" value="BglII-like"/>
</dbReference>
<dbReference type="AlphaFoldDB" id="A0A2W4QK31"/>
<dbReference type="GO" id="GO:0003886">
    <property type="term" value="F:DNA (cytosine-5-)-methyltransferase activity"/>
    <property type="evidence" value="ECO:0007669"/>
    <property type="project" value="UniProtKB-EC"/>
</dbReference>
<dbReference type="InterPro" id="IPR001525">
    <property type="entry name" value="C5_MeTfrase"/>
</dbReference>
<accession>A0A2W4QK31</accession>
<name>A0A2W4QK31_9GAMM</name>
<dbReference type="EMBL" id="QJPH01000484">
    <property type="protein sequence ID" value="PZN72545.1"/>
    <property type="molecule type" value="Genomic_DNA"/>
</dbReference>
<evidence type="ECO:0000313" key="6">
    <source>
        <dbReference type="Proteomes" id="UP000249396"/>
    </source>
</evidence>
<evidence type="ECO:0000256" key="1">
    <source>
        <dbReference type="ARBA" id="ARBA00022603"/>
    </source>
</evidence>
<keyword evidence="2" id="KW-0808">Transferase</keyword>
<keyword evidence="5" id="KW-0255">Endonuclease</keyword>
<comment type="caution">
    <text evidence="5">The sequence shown here is derived from an EMBL/GenBank/DDBJ whole genome shotgun (WGS) entry which is preliminary data.</text>
</comment>
<dbReference type="Gene3D" id="3.40.50.150">
    <property type="entry name" value="Vaccinia Virus protein VP39"/>
    <property type="match status" value="1"/>
</dbReference>
<keyword evidence="5" id="KW-0540">Nuclease</keyword>
<dbReference type="Pfam" id="PF09195">
    <property type="entry name" value="Endonuc-BglII"/>
    <property type="match status" value="1"/>
</dbReference>
<dbReference type="Pfam" id="PF00145">
    <property type="entry name" value="DNA_methylase"/>
    <property type="match status" value="1"/>
</dbReference>
<dbReference type="GO" id="GO:0009307">
    <property type="term" value="P:DNA restriction-modification system"/>
    <property type="evidence" value="ECO:0007669"/>
    <property type="project" value="UniProtKB-KW"/>
</dbReference>
<proteinExistence type="predicted"/>
<reference evidence="5 6" key="1">
    <citation type="journal article" date="2018" name="Aquat. Microb. Ecol.">
        <title>Gammaproteobacterial methanotrophs dominate.</title>
        <authorList>
            <person name="Rissanen A.J."/>
            <person name="Saarenheimo J."/>
            <person name="Tiirola M."/>
            <person name="Peura S."/>
            <person name="Aalto S.L."/>
            <person name="Karvinen A."/>
            <person name="Nykanen H."/>
        </authorList>
    </citation>
    <scope>NUCLEOTIDE SEQUENCE [LARGE SCALE GENOMIC DNA]</scope>
    <source>
        <strain evidence="5">AMbin10</strain>
    </source>
</reference>
<keyword evidence="3" id="KW-0680">Restriction system</keyword>